<evidence type="ECO:0000313" key="8">
    <source>
        <dbReference type="EMBL" id="RIX83213.1"/>
    </source>
</evidence>
<dbReference type="InterPro" id="IPR011006">
    <property type="entry name" value="CheY-like_superfamily"/>
</dbReference>
<keyword evidence="3 5" id="KW-0238">DNA-binding</keyword>
<evidence type="ECO:0000256" key="2">
    <source>
        <dbReference type="ARBA" id="ARBA00023012"/>
    </source>
</evidence>
<dbReference type="SUPFAM" id="SSF52172">
    <property type="entry name" value="CheY-like"/>
    <property type="match status" value="1"/>
</dbReference>
<comment type="caution">
    <text evidence="8">The sequence shown here is derived from an EMBL/GenBank/DDBJ whole genome shotgun (WGS) entry which is preliminary data.</text>
</comment>
<dbReference type="CDD" id="cd17574">
    <property type="entry name" value="REC_OmpR"/>
    <property type="match status" value="1"/>
</dbReference>
<dbReference type="Gene3D" id="1.10.10.10">
    <property type="entry name" value="Winged helix-like DNA-binding domain superfamily/Winged helix DNA-binding domain"/>
    <property type="match status" value="1"/>
</dbReference>
<organism evidence="8 9">
    <name type="scientific">Acidovorax cavernicola</name>
    <dbReference type="NCBI Taxonomy" id="1675792"/>
    <lineage>
        <taxon>Bacteria</taxon>
        <taxon>Pseudomonadati</taxon>
        <taxon>Pseudomonadota</taxon>
        <taxon>Betaproteobacteria</taxon>
        <taxon>Burkholderiales</taxon>
        <taxon>Comamonadaceae</taxon>
        <taxon>Acidovorax</taxon>
    </lineage>
</organism>
<proteinExistence type="predicted"/>
<dbReference type="Gene3D" id="3.40.50.2300">
    <property type="match status" value="1"/>
</dbReference>
<dbReference type="InterPro" id="IPR039420">
    <property type="entry name" value="WalR-like"/>
</dbReference>
<evidence type="ECO:0000256" key="4">
    <source>
        <dbReference type="PROSITE-ProRule" id="PRU00169"/>
    </source>
</evidence>
<dbReference type="SUPFAM" id="SSF46894">
    <property type="entry name" value="C-terminal effector domain of the bipartite response regulators"/>
    <property type="match status" value="1"/>
</dbReference>
<dbReference type="OrthoDB" id="9802426at2"/>
<dbReference type="GO" id="GO:0032993">
    <property type="term" value="C:protein-DNA complex"/>
    <property type="evidence" value="ECO:0007669"/>
    <property type="project" value="TreeGrafter"/>
</dbReference>
<dbReference type="PANTHER" id="PTHR48111">
    <property type="entry name" value="REGULATOR OF RPOS"/>
    <property type="match status" value="1"/>
</dbReference>
<dbReference type="Pfam" id="PF00486">
    <property type="entry name" value="Trans_reg_C"/>
    <property type="match status" value="1"/>
</dbReference>
<feature type="DNA-binding region" description="OmpR/PhoB-type" evidence="5">
    <location>
        <begin position="132"/>
        <end position="239"/>
    </location>
</feature>
<dbReference type="InterPro" id="IPR001867">
    <property type="entry name" value="OmpR/PhoB-type_DNA-bd"/>
</dbReference>
<dbReference type="SMART" id="SM00448">
    <property type="entry name" value="REC"/>
    <property type="match status" value="1"/>
</dbReference>
<dbReference type="Proteomes" id="UP000265619">
    <property type="component" value="Unassembled WGS sequence"/>
</dbReference>
<dbReference type="GO" id="GO:0000976">
    <property type="term" value="F:transcription cis-regulatory region binding"/>
    <property type="evidence" value="ECO:0007669"/>
    <property type="project" value="TreeGrafter"/>
</dbReference>
<gene>
    <name evidence="8" type="ORF">D3H34_07195</name>
</gene>
<dbReference type="SMART" id="SM00862">
    <property type="entry name" value="Trans_reg_C"/>
    <property type="match status" value="1"/>
</dbReference>
<sequence>MRIAILEDDPHQLSHLMQTLEHALIAGDSIVTIIAFSNGTAMQQALRSETFDLLILDWNAPGLTGIDLLQWLRKWQTDQVPVLMLSALTSEQDVVRALDLGADDYIVKPFRPMELRARVQRLMARRRPVAKSYRERFGRCEFDHLSQSVRIHPAPGDDETAERPTLTDREFRLALTLFQHMGDIVSRSHLLESAGYSDQEVSSRTLDSHIYRLRGKLGLEAEKGLSLRAVYGRGYRLESSQQDCT</sequence>
<feature type="modified residue" description="4-aspartylphosphate" evidence="4">
    <location>
        <position position="57"/>
    </location>
</feature>
<keyword evidence="9" id="KW-1185">Reference proteome</keyword>
<dbReference type="PROSITE" id="PS50110">
    <property type="entry name" value="RESPONSE_REGULATORY"/>
    <property type="match status" value="1"/>
</dbReference>
<accession>A0A9X8D785</accession>
<evidence type="ECO:0000259" key="6">
    <source>
        <dbReference type="PROSITE" id="PS50110"/>
    </source>
</evidence>
<dbReference type="Pfam" id="PF00072">
    <property type="entry name" value="Response_reg"/>
    <property type="match status" value="1"/>
</dbReference>
<evidence type="ECO:0000256" key="5">
    <source>
        <dbReference type="PROSITE-ProRule" id="PRU01091"/>
    </source>
</evidence>
<evidence type="ECO:0000313" key="9">
    <source>
        <dbReference type="Proteomes" id="UP000265619"/>
    </source>
</evidence>
<dbReference type="PANTHER" id="PTHR48111:SF40">
    <property type="entry name" value="PHOSPHATE REGULON TRANSCRIPTIONAL REGULATORY PROTEIN PHOB"/>
    <property type="match status" value="1"/>
</dbReference>
<evidence type="ECO:0000259" key="7">
    <source>
        <dbReference type="PROSITE" id="PS51755"/>
    </source>
</evidence>
<dbReference type="AlphaFoldDB" id="A0A9X8D785"/>
<dbReference type="InterPro" id="IPR001789">
    <property type="entry name" value="Sig_transdc_resp-reg_receiver"/>
</dbReference>
<dbReference type="GO" id="GO:0000156">
    <property type="term" value="F:phosphorelay response regulator activity"/>
    <property type="evidence" value="ECO:0007669"/>
    <property type="project" value="TreeGrafter"/>
</dbReference>
<reference evidence="8 9" key="1">
    <citation type="submission" date="2018-09" db="EMBL/GenBank/DDBJ databases">
        <title>Acidovorax cavernicola nov. sp. isolated from Gruta de las Maravillas (Aracena, Spain).</title>
        <authorList>
            <person name="Jurado V."/>
            <person name="Gutierrez-Patricio S."/>
            <person name="Gonzalez-Pimentel J.L."/>
            <person name="Miller A.Z."/>
            <person name="Laiz L."/>
            <person name="Saiz-Jimenez C."/>
        </authorList>
    </citation>
    <scope>NUCLEOTIDE SEQUENCE [LARGE SCALE GENOMIC DNA]</scope>
    <source>
        <strain evidence="8 9">1011MAR4D40.2</strain>
    </source>
</reference>
<feature type="domain" description="OmpR/PhoB-type" evidence="7">
    <location>
        <begin position="132"/>
        <end position="239"/>
    </location>
</feature>
<dbReference type="GO" id="GO:0006355">
    <property type="term" value="P:regulation of DNA-templated transcription"/>
    <property type="evidence" value="ECO:0007669"/>
    <property type="project" value="InterPro"/>
</dbReference>
<keyword evidence="1 4" id="KW-0597">Phosphoprotein</keyword>
<evidence type="ECO:0000256" key="3">
    <source>
        <dbReference type="ARBA" id="ARBA00023125"/>
    </source>
</evidence>
<dbReference type="InterPro" id="IPR016032">
    <property type="entry name" value="Sig_transdc_resp-reg_C-effctor"/>
</dbReference>
<feature type="domain" description="Response regulatory" evidence="6">
    <location>
        <begin position="2"/>
        <end position="123"/>
    </location>
</feature>
<dbReference type="PROSITE" id="PS51755">
    <property type="entry name" value="OMPR_PHOB"/>
    <property type="match status" value="1"/>
</dbReference>
<dbReference type="GO" id="GO:0005829">
    <property type="term" value="C:cytosol"/>
    <property type="evidence" value="ECO:0007669"/>
    <property type="project" value="TreeGrafter"/>
</dbReference>
<name>A0A9X8D785_9BURK</name>
<keyword evidence="2" id="KW-0902">Two-component regulatory system</keyword>
<evidence type="ECO:0000256" key="1">
    <source>
        <dbReference type="ARBA" id="ARBA00022553"/>
    </source>
</evidence>
<dbReference type="InterPro" id="IPR036388">
    <property type="entry name" value="WH-like_DNA-bd_sf"/>
</dbReference>
<dbReference type="EMBL" id="QXMN01000005">
    <property type="protein sequence ID" value="RIX83213.1"/>
    <property type="molecule type" value="Genomic_DNA"/>
</dbReference>
<dbReference type="CDD" id="cd00383">
    <property type="entry name" value="trans_reg_C"/>
    <property type="match status" value="1"/>
</dbReference>
<protein>
    <submittedName>
        <fullName evidence="8">DNA-binding response regulator</fullName>
    </submittedName>
</protein>